<accession>A0AB34JR41</accession>
<feature type="region of interest" description="Disordered" evidence="3">
    <location>
        <begin position="202"/>
        <end position="238"/>
    </location>
</feature>
<feature type="region of interest" description="Disordered" evidence="3">
    <location>
        <begin position="2512"/>
        <end position="2538"/>
    </location>
</feature>
<comment type="similarity">
    <text evidence="1">Belongs to the VPS13 family.</text>
</comment>
<evidence type="ECO:0000256" key="2">
    <source>
        <dbReference type="SAM" id="Coils"/>
    </source>
</evidence>
<feature type="coiled-coil region" evidence="2">
    <location>
        <begin position="113"/>
        <end position="140"/>
    </location>
</feature>
<feature type="region of interest" description="Disordered" evidence="3">
    <location>
        <begin position="1814"/>
        <end position="1849"/>
    </location>
</feature>
<evidence type="ECO:0000313" key="6">
    <source>
        <dbReference type="EMBL" id="KAL1524119.1"/>
    </source>
</evidence>
<feature type="coiled-coil region" evidence="2">
    <location>
        <begin position="1684"/>
        <end position="1711"/>
    </location>
</feature>
<feature type="compositionally biased region" description="Polar residues" evidence="3">
    <location>
        <begin position="1516"/>
        <end position="1532"/>
    </location>
</feature>
<comment type="caution">
    <text evidence="6">The sequence shown here is derived from an EMBL/GenBank/DDBJ whole genome shotgun (WGS) entry which is preliminary data.</text>
</comment>
<feature type="domain" description="Vacuolar protein sorting-associated protein 13 VPS13 adaptor binding" evidence="4">
    <location>
        <begin position="1312"/>
        <end position="1454"/>
    </location>
</feature>
<evidence type="ECO:0000313" key="7">
    <source>
        <dbReference type="Proteomes" id="UP001515480"/>
    </source>
</evidence>
<evidence type="ECO:0000259" key="4">
    <source>
        <dbReference type="Pfam" id="PF25036"/>
    </source>
</evidence>
<dbReference type="Proteomes" id="UP001515480">
    <property type="component" value="Unassembled WGS sequence"/>
</dbReference>
<dbReference type="EMBL" id="JBGBPQ010000005">
    <property type="protein sequence ID" value="KAL1524119.1"/>
    <property type="molecule type" value="Genomic_DNA"/>
</dbReference>
<protein>
    <submittedName>
        <fullName evidence="6">Uncharacterized protein</fullName>
    </submittedName>
</protein>
<keyword evidence="2" id="KW-0175">Coiled coil</keyword>
<feature type="region of interest" description="Disordered" evidence="3">
    <location>
        <begin position="1444"/>
        <end position="1532"/>
    </location>
</feature>
<evidence type="ECO:0000259" key="5">
    <source>
        <dbReference type="Pfam" id="PF25037"/>
    </source>
</evidence>
<dbReference type="InterPro" id="IPR009543">
    <property type="entry name" value="VPS13_VAB"/>
</dbReference>
<proteinExistence type="inferred from homology"/>
<gene>
    <name evidence="6" type="ORF">AB1Y20_019028</name>
</gene>
<organism evidence="6 7">
    <name type="scientific">Prymnesium parvum</name>
    <name type="common">Toxic golden alga</name>
    <dbReference type="NCBI Taxonomy" id="97485"/>
    <lineage>
        <taxon>Eukaryota</taxon>
        <taxon>Haptista</taxon>
        <taxon>Haptophyta</taxon>
        <taxon>Prymnesiophyceae</taxon>
        <taxon>Prymnesiales</taxon>
        <taxon>Prymnesiaceae</taxon>
        <taxon>Prymnesium</taxon>
    </lineage>
</organism>
<dbReference type="InterPro" id="IPR056748">
    <property type="entry name" value="VPS13-like_C"/>
</dbReference>
<dbReference type="PANTHER" id="PTHR16166">
    <property type="entry name" value="VACUOLAR PROTEIN SORTING-ASSOCIATED PROTEIN VPS13"/>
    <property type="match status" value="1"/>
</dbReference>
<feature type="compositionally biased region" description="Basic and acidic residues" evidence="3">
    <location>
        <begin position="564"/>
        <end position="576"/>
    </location>
</feature>
<reference evidence="6 7" key="1">
    <citation type="journal article" date="2024" name="Science">
        <title>Giant polyketide synthase enzymes in the biosynthesis of giant marine polyether toxins.</title>
        <authorList>
            <person name="Fallon T.R."/>
            <person name="Shende V.V."/>
            <person name="Wierzbicki I.H."/>
            <person name="Pendleton A.L."/>
            <person name="Watervoot N.F."/>
            <person name="Auber R.P."/>
            <person name="Gonzalez D.J."/>
            <person name="Wisecaver J.H."/>
            <person name="Moore B.S."/>
        </authorList>
    </citation>
    <scope>NUCLEOTIDE SEQUENCE [LARGE SCALE GENOMIC DNA]</scope>
    <source>
        <strain evidence="6 7">12B1</strain>
    </source>
</reference>
<dbReference type="GO" id="GO:0006623">
    <property type="term" value="P:protein targeting to vacuole"/>
    <property type="evidence" value="ECO:0007669"/>
    <property type="project" value="TreeGrafter"/>
</dbReference>
<dbReference type="InterPro" id="IPR026847">
    <property type="entry name" value="VPS13"/>
</dbReference>
<feature type="region of interest" description="Disordered" evidence="3">
    <location>
        <begin position="702"/>
        <end position="736"/>
    </location>
</feature>
<dbReference type="Pfam" id="PF25037">
    <property type="entry name" value="VPS13_C"/>
    <property type="match status" value="1"/>
</dbReference>
<feature type="compositionally biased region" description="Polar residues" evidence="3">
    <location>
        <begin position="1481"/>
        <end position="1490"/>
    </location>
</feature>
<feature type="region of interest" description="Disordered" evidence="3">
    <location>
        <begin position="1268"/>
        <end position="1292"/>
    </location>
</feature>
<dbReference type="Pfam" id="PF25036">
    <property type="entry name" value="VPS13_VAB"/>
    <property type="match status" value="2"/>
</dbReference>
<keyword evidence="7" id="KW-1185">Reference proteome</keyword>
<feature type="compositionally biased region" description="Low complexity" evidence="3">
    <location>
        <begin position="213"/>
        <end position="238"/>
    </location>
</feature>
<evidence type="ECO:0000256" key="1">
    <source>
        <dbReference type="ARBA" id="ARBA00006545"/>
    </source>
</evidence>
<dbReference type="GO" id="GO:0045053">
    <property type="term" value="P:protein retention in Golgi apparatus"/>
    <property type="evidence" value="ECO:0007669"/>
    <property type="project" value="TreeGrafter"/>
</dbReference>
<evidence type="ECO:0000256" key="3">
    <source>
        <dbReference type="SAM" id="MobiDB-lite"/>
    </source>
</evidence>
<name>A0AB34JR41_PRYPA</name>
<feature type="domain" description="Vacuolar protein sorting-associated protein 13 VPS13 adaptor binding" evidence="4">
    <location>
        <begin position="1996"/>
        <end position="2213"/>
    </location>
</feature>
<feature type="domain" description="Intermembrane lipid transfer protein VPS13-like C-terminal" evidence="5">
    <location>
        <begin position="2833"/>
        <end position="2916"/>
    </location>
</feature>
<feature type="region of interest" description="Disordered" evidence="3">
    <location>
        <begin position="564"/>
        <end position="589"/>
    </location>
</feature>
<dbReference type="PANTHER" id="PTHR16166:SF93">
    <property type="entry name" value="INTERMEMBRANE LIPID TRANSFER PROTEIN VPS13"/>
    <property type="match status" value="1"/>
</dbReference>
<sequence length="2988" mass="323862">MGNLPTKWAADRAADLADKYLSRYFKGFDKSQIRLGLGGGVIELGPLEMRPEAFLHSENAVEIKAGYIGRLSIRLPNLLAAGPFSIHIEGVYLLLGLATRREWDDEAEQKAKRARHQAAIAAAEQLLHNLQRGLDAEELAMRMKGIDAFFRQETFAIKKVLHLIAQLRLDIQDVMVVLDEDRLMPSHPFALGLIIRSVEMASEPQGPKGTRETASADGTASAASRPAAAGGAGQPSASAEEGVIRKTLVVKGMSIRVVPRESALPMEFVAVADTSEIFERVLGAAMQAALPLCDFDQGLPELRLVLHRGAALKRAGELGVLHIDAPGLRICIHEAIATTVSLSRIAPLFTQLHRQLRVVSHLLEYFSNFARLHPNRRCQPMRRVRAGCEPALVRAWWQWALQGVLSELTRRRTRRLALSWSQLLHRRDLRRRYVQLFLMYGTLEQGEERKAGKARADRGDVARRAIAEAEKVEMLQIEDKLTVMDVIFFRSLARAQIAEASSAIQGVAQRSYFELLSHLFQAEVHVRVVWCTLTFSLFLHNEAEALNLYQERYDKISRQMQKEQQAEALEQARDKAQNPPPHTKSEKGTAAAAVALPRVNRLNFAAFESVISSRALRLSSIIQLESTGIQMQITLRDSSKEVVMTAETVLVLDRYSHSTPCRRCLESVCDPLPAPPAATPSVEAWRFESRPVSPCVPVHANLQQGSDPDMSDSAANAPAACSPGETSDTPSVEAPAATPLLGTAGLSATNPFLDLRIEVLDKESPPSQSITLELSPLHCVLTPTLITRLCRWAVDGWGGAHIYGHYLLLWIYRYEHIVAISTRGIEAVLLNSQMGCAPLFHLHCEPVSYVSRYSCDQMHTTTLDLGLELNYANARNGMWEPLLEPCEVRLATQHNRHTQDYQMEVSVPTAMNANVTADLVDTLIKTYALKRQRTSESASAHEAPLATPPPLDLENATRLQSSLSLSDIHQLPDEKRFQLVNLTGAPLDFWPSDPTDLTSGAATAFASGAALHGAALHLENGTACSFDFWDERSEGIGLRAILAPAAGCHICIRCTQCQPSVVRIDFGGMNTFSTRGAGGLLYAVVVHVSQEARCTRVVVRSPVQLRNTCAFPLEALLYSPQTAREQVLGIPSDSELSVPLSLSTDVMVRVRPVHAPTDGRGGVYRWSAPLVVGRMGEQERVHCTLKEAPPDEDAGVEAPAQPMSGAGSWCDGMGDVTEEPQPWDSPWQVSPPAPIFAFGKVFRCCVNLEVSSPGKWTREAEMLEREVRAQRRAGSRDGLGTASPASPRVQQQQVLAVHGSRGGGDRLLKPCRLSFDPPLVVQNALLCPCRIELRNVENPRLTRERQRDVLPRGGQLAWLSANLALPLTMRLQLPHSNWSGIVTLSRPNAFKAPDRLTVVTRNSTHFAVSLEHRRLPSGAVSLALYCQYWIVNLTRLPLQYASSNAKGARATREKEETTAAVGGDLLNEVAVNPPPDLGEASVTTVDSAQPQLEAENQDLSPAKRKEEEDEEDEHTTPPSSCGDASQSGGQLSNQDLFEGEELEPEVTRARALVLLLQVAEELEATQEDSKAKVPFESATVAAAKHSGVLDRESELAMKQVQELINKASDCLEPYDVRPAIISRSVELSQLGLQFARKGETQAASTCFHEAALLLPTLPSLLSAALMRLKNKQSLLALPLYTFVLHHAEDASKELEMARARLDEAATDAEAAATPHSDNAVDYSSSVAFDASETIGNSEAVELATKLERLCSTTFDDASDDDDEEEDLLRMRKRPSAEMVLAAAAVQAAAAEVLQLSPGKSKACTPEQSVNCESAATPENASECGGACASERGSSSAQPIEEVGLDEESGSRLRSAAMELTKKLELHQAASSGFGWSFRDLKAALTTRLESAGSHQPSVRKGSMELLAMLRANIKESFRPAHATSDKMSELLGYGAEVESISKMASELPGQAAHTFEVSASIERATEMGYPALPSRASSFESAHARASDRRVTEGRVMMFGMTRELFRSRCCLRLPGGSWSNGFYLGSLAAGGVVAVEERENAPAASSTAEARLTYELGVSSGMAGGLFWRTKLISISYRFMLTNRCGRDLVLRQIGGKHKPLLLAAGQRCAWNWPQRHGTSFSAQPMMSVCIVSDKGARGRWSSAFGLHDLGQLALKLWPAASVESGASLRAQHGGAGVPFVLRVEVSLLRATVLVRFVAEDKSTPPYRLVNLLHTAAYCSQSGVPGVSTFCAPQCGAAYVLEAPSLPPVVQLSLPQLSPGVLAEINLTRIGEQTSFVVPNTAHGESLRVYCIVSSEGPTKVLTMADHPLLSAQADLVEQDQTITAKYLLSIEAFGLSLLDSKPQELLYLSCAGMQLELACTSAAMSLQASIRTLQLDNQLVCSTYPVLLRANPRAHARNPQFMQLSVLYLRKHTSLHYLRHMSVFLQELDVALDWELFTPVAELVVHSLKQLADANMLTTHANRATEGSGALPSGGVEGVEGGDACDTSGPSCGSATASGAACAAPLTNASSSSEAVGGRASPSYAADVGTDHHQRPPPRKCYVEILTLHPIVLNFTSSSSTGFANMQRLGANAPLSQGHFIGGYAISALNAIGVMLTSVENAKLRLNALVLRHPCEHVNDLLSRIGRHYIYQASQALLRIAGDLDLLGSPVALLGNLGSGVRDFFYEPANALLYSPRELHLAVAKGTLSLMRNTVLSTVNATSKVSGTLGKGLAALSMDDSFVRRRAARMAAQRPRSLAQGLRDGARNLGEAVAEGAAGLITSPLDGARRDGVKGAIVGVAQGVMGVALKPATGVLDLATKSTESMRHASARPAQGLDFYSDEATGRARARPPRALGPDSHLQVYDQSKAALREVLLRVDAGAYRGEDLIGYVGLGAYSLLCTESRLLHVRTSNWVQSWQVPWGRLKSCSVQSDKKAVLLELFSERFDYVFGQTSRQIPCDGASALLVYAAVQEGRAQYTERLVVAALNTPGEARKLRKAVSHKRK</sequence>